<evidence type="ECO:0000313" key="1">
    <source>
        <dbReference type="EMBL" id="MDO7844609.1"/>
    </source>
</evidence>
<proteinExistence type="predicted"/>
<dbReference type="EMBL" id="JAUQSZ010000018">
    <property type="protein sequence ID" value="MDO7844609.1"/>
    <property type="molecule type" value="Genomic_DNA"/>
</dbReference>
<protein>
    <recommendedName>
        <fullName evidence="3">Glycosyltransferase</fullName>
    </recommendedName>
</protein>
<sequence>MSFLWLTRFPPYPPLRGGALDYSRMLLASLAMQGPVTGLAFVPEQPVEQPADGVTWETLPRSMPGKIKSLLSPLPNVAARNVDTAYLRRAVELARSAEAVFVDFIAMSWLVEPLKAAMRDWAERPPLIVVTHNHEHAVRLQMVRNTRSPAMRAALTLDAWKAGRLERRANLAANGITAITVADRDAFARDAATPSITLPPAYGGPAAATRTIGADTPRAAIILGNRDSHHKVMVLERTLAALDAAGLPRALHLQVAGGGDLDGFAARYPDIAFLGFVDDIVACLGKVRLGLLTDDIGGGFKIRAMTYAALRVPMLALREAMHGMEFEEGVHYIAVDTLDELAARAAVLIDDLDTLNAVQEAAFAFAEARFAPSEPGRRLADFVARLSA</sequence>
<reference evidence="1" key="1">
    <citation type="submission" date="2023-07" db="EMBL/GenBank/DDBJ databases">
        <authorList>
            <person name="Kim M.K."/>
        </authorList>
    </citation>
    <scope>NUCLEOTIDE SEQUENCE</scope>
    <source>
        <strain evidence="1">CA1-15</strain>
    </source>
</reference>
<dbReference type="SUPFAM" id="SSF53756">
    <property type="entry name" value="UDP-Glycosyltransferase/glycogen phosphorylase"/>
    <property type="match status" value="1"/>
</dbReference>
<accession>A0ABT9A5I6</accession>
<evidence type="ECO:0008006" key="3">
    <source>
        <dbReference type="Google" id="ProtNLM"/>
    </source>
</evidence>
<comment type="caution">
    <text evidence="1">The sequence shown here is derived from an EMBL/GenBank/DDBJ whole genome shotgun (WGS) entry which is preliminary data.</text>
</comment>
<dbReference type="Proteomes" id="UP001176468">
    <property type="component" value="Unassembled WGS sequence"/>
</dbReference>
<dbReference type="RefSeq" id="WP_304563007.1">
    <property type="nucleotide sequence ID" value="NZ_JAUQSZ010000018.1"/>
</dbReference>
<gene>
    <name evidence="1" type="ORF">Q5H94_19920</name>
</gene>
<evidence type="ECO:0000313" key="2">
    <source>
        <dbReference type="Proteomes" id="UP001176468"/>
    </source>
</evidence>
<organism evidence="1 2">
    <name type="scientific">Sphingomonas immobilis</name>
    <dbReference type="NCBI Taxonomy" id="3063997"/>
    <lineage>
        <taxon>Bacteria</taxon>
        <taxon>Pseudomonadati</taxon>
        <taxon>Pseudomonadota</taxon>
        <taxon>Alphaproteobacteria</taxon>
        <taxon>Sphingomonadales</taxon>
        <taxon>Sphingomonadaceae</taxon>
        <taxon>Sphingomonas</taxon>
    </lineage>
</organism>
<dbReference type="Gene3D" id="3.40.50.2000">
    <property type="entry name" value="Glycogen Phosphorylase B"/>
    <property type="match status" value="1"/>
</dbReference>
<keyword evidence="2" id="KW-1185">Reference proteome</keyword>
<name>A0ABT9A5I6_9SPHN</name>